<protein>
    <submittedName>
        <fullName evidence="2">Uncharacterized protein</fullName>
    </submittedName>
</protein>
<dbReference type="AlphaFoldDB" id="A0A0J9VB93"/>
<evidence type="ECO:0000313" key="3">
    <source>
        <dbReference type="Proteomes" id="UP000053327"/>
    </source>
</evidence>
<feature type="region of interest" description="Disordered" evidence="1">
    <location>
        <begin position="40"/>
        <end position="65"/>
    </location>
</feature>
<sequence>MKAEYTNVCKGYAENITEEVFSEIQSLIELYKSLAQIQTSEEVKEEAGDDDVGDEVEREEDEGEEDEAFHIFLMKRNNNHKIKNLNYKNNPIGI</sequence>
<organism evidence="2 3">
    <name type="scientific">Plasmodium vivax (strain Brazil I)</name>
    <dbReference type="NCBI Taxonomy" id="1033975"/>
    <lineage>
        <taxon>Eukaryota</taxon>
        <taxon>Sar</taxon>
        <taxon>Alveolata</taxon>
        <taxon>Apicomplexa</taxon>
        <taxon>Aconoidasida</taxon>
        <taxon>Haemosporida</taxon>
        <taxon>Plasmodiidae</taxon>
        <taxon>Plasmodium</taxon>
        <taxon>Plasmodium (Plasmodium)</taxon>
    </lineage>
</organism>
<gene>
    <name evidence="2" type="ORF">PVBG_06296</name>
</gene>
<proteinExistence type="predicted"/>
<feature type="compositionally biased region" description="Acidic residues" evidence="1">
    <location>
        <begin position="47"/>
        <end position="65"/>
    </location>
</feature>
<name>A0A0J9VB93_PLAV1</name>
<evidence type="ECO:0000313" key="2">
    <source>
        <dbReference type="EMBL" id="KMZ83393.1"/>
    </source>
</evidence>
<evidence type="ECO:0000256" key="1">
    <source>
        <dbReference type="SAM" id="MobiDB-lite"/>
    </source>
</evidence>
<dbReference type="Proteomes" id="UP000053327">
    <property type="component" value="Unassembled WGS sequence"/>
</dbReference>
<dbReference type="EMBL" id="KQ234908">
    <property type="protein sequence ID" value="KMZ83393.1"/>
    <property type="molecule type" value="Genomic_DNA"/>
</dbReference>
<accession>A0A0J9VB93</accession>
<reference evidence="2 3" key="1">
    <citation type="submission" date="2011-08" db="EMBL/GenBank/DDBJ databases">
        <title>The Genome Sequence of Plasmodium vivax Brazil I.</title>
        <authorList>
            <consortium name="The Broad Institute Genome Sequencing Platform"/>
            <consortium name="The Broad Institute Genome Sequencing Center for Infectious Disease"/>
            <person name="Neafsey D."/>
            <person name="Carlton J."/>
            <person name="Barnwell J."/>
            <person name="Collins W."/>
            <person name="Escalante A."/>
            <person name="Mullikin J."/>
            <person name="Saul A."/>
            <person name="Guigo R."/>
            <person name="Camara F."/>
            <person name="Young S.K."/>
            <person name="Zeng Q."/>
            <person name="Gargeya S."/>
            <person name="Fitzgerald M."/>
            <person name="Haas B."/>
            <person name="Abouelleil A."/>
            <person name="Alvarado L."/>
            <person name="Arachchi H.M."/>
            <person name="Berlin A."/>
            <person name="Brown A."/>
            <person name="Chapman S.B."/>
            <person name="Chen Z."/>
            <person name="Dunbar C."/>
            <person name="Freedman E."/>
            <person name="Gearin G."/>
            <person name="Gellesch M."/>
            <person name="Goldberg J."/>
            <person name="Griggs A."/>
            <person name="Gujja S."/>
            <person name="Heiman D."/>
            <person name="Howarth C."/>
            <person name="Larson L."/>
            <person name="Lui A."/>
            <person name="MacDonald P.J.P."/>
            <person name="Montmayeur A."/>
            <person name="Murphy C."/>
            <person name="Neiman D."/>
            <person name="Pearson M."/>
            <person name="Priest M."/>
            <person name="Roberts A."/>
            <person name="Saif S."/>
            <person name="Shea T."/>
            <person name="Shenoy N."/>
            <person name="Sisk P."/>
            <person name="Stolte C."/>
            <person name="Sykes S."/>
            <person name="Wortman J."/>
            <person name="Nusbaum C."/>
            <person name="Birren B."/>
        </authorList>
    </citation>
    <scope>NUCLEOTIDE SEQUENCE [LARGE SCALE GENOMIC DNA]</scope>
    <source>
        <strain evidence="2 3">Brazil I</strain>
    </source>
</reference>